<evidence type="ECO:0000256" key="1">
    <source>
        <dbReference type="ARBA" id="ARBA00022649"/>
    </source>
</evidence>
<feature type="domain" description="Clp R" evidence="3">
    <location>
        <begin position="57"/>
        <end position="192"/>
    </location>
</feature>
<dbReference type="Gene3D" id="1.10.1780.10">
    <property type="entry name" value="Clp, N-terminal domain"/>
    <property type="match status" value="2"/>
</dbReference>
<dbReference type="RefSeq" id="WP_285611825.1">
    <property type="nucleotide sequence ID" value="NZ_BSSD01000006.1"/>
</dbReference>
<dbReference type="SUPFAM" id="SSF81923">
    <property type="entry name" value="Double Clp-N motif"/>
    <property type="match status" value="1"/>
</dbReference>
<dbReference type="Pfam" id="PF02861">
    <property type="entry name" value="Clp_N"/>
    <property type="match status" value="2"/>
</dbReference>
<evidence type="ECO:0000259" key="3">
    <source>
        <dbReference type="PROSITE" id="PS51903"/>
    </source>
</evidence>
<evidence type="ECO:0000313" key="4">
    <source>
        <dbReference type="EMBL" id="GLW93482.1"/>
    </source>
</evidence>
<dbReference type="AlphaFoldDB" id="A0A9W6V9N2"/>
<reference evidence="4" key="1">
    <citation type="submission" date="2023-02" db="EMBL/GenBank/DDBJ databases">
        <title>Actinokineospora globicatena NBRC 15670.</title>
        <authorList>
            <person name="Ichikawa N."/>
            <person name="Sato H."/>
            <person name="Tonouchi N."/>
        </authorList>
    </citation>
    <scope>NUCLEOTIDE SEQUENCE</scope>
    <source>
        <strain evidence="4">NBRC 15670</strain>
    </source>
</reference>
<dbReference type="PANTHER" id="PTHR47016">
    <property type="entry name" value="ATP-DEPENDENT CLP PROTEASE ATP-BINDING SUBUNIT CLPT1, CHLOROPLASTIC"/>
    <property type="match status" value="1"/>
</dbReference>
<protein>
    <recommendedName>
        <fullName evidence="3">Clp R domain-containing protein</fullName>
    </recommendedName>
</protein>
<dbReference type="InterPro" id="IPR044217">
    <property type="entry name" value="CLPT1/2"/>
</dbReference>
<accession>A0A9W6V9N2</accession>
<sequence length="232" mass="24351">MPKVNVYLSDDLAEAVRDSGVPLSAICQRALEESVRRVTAIRATVLGDVDTDPTASLTHFTDRAKAVVRLAVDRARTDGVPEVGAEHLLHGLLAEGTNLAIHVLRATGVDPAAIHPPLSTGDTPATRFAPSAAAALELAVTEALTHGHNYVGCEHLLLGILADQETPTAHTLTTQGATLKQTRTAVLAALAGYVHLRANTPDPTPALTTALRAELAPLLDRLSRLEHHAGLA</sequence>
<dbReference type="Pfam" id="PF07362">
    <property type="entry name" value="CcdA"/>
    <property type="match status" value="1"/>
</dbReference>
<dbReference type="PROSITE" id="PS51903">
    <property type="entry name" value="CLP_R"/>
    <property type="match status" value="1"/>
</dbReference>
<dbReference type="PANTHER" id="PTHR47016:SF5">
    <property type="entry name" value="CLP DOMAIN SUPERFAMILY PROTEIN"/>
    <property type="match status" value="1"/>
</dbReference>
<dbReference type="InterPro" id="IPR009956">
    <property type="entry name" value="Post-segregation_anti-tox_CcdA"/>
</dbReference>
<name>A0A9W6V9N2_9PSEU</name>
<keyword evidence="5" id="KW-1185">Reference proteome</keyword>
<proteinExistence type="predicted"/>
<evidence type="ECO:0000256" key="2">
    <source>
        <dbReference type="PROSITE-ProRule" id="PRU01251"/>
    </source>
</evidence>
<dbReference type="Proteomes" id="UP001165042">
    <property type="component" value="Unassembled WGS sequence"/>
</dbReference>
<dbReference type="InterPro" id="IPR036628">
    <property type="entry name" value="Clp_N_dom_sf"/>
</dbReference>
<dbReference type="InterPro" id="IPR004176">
    <property type="entry name" value="Clp_R_N"/>
</dbReference>
<gene>
    <name evidence="4" type="ORF">Aglo03_42980</name>
</gene>
<evidence type="ECO:0000313" key="5">
    <source>
        <dbReference type="Proteomes" id="UP001165042"/>
    </source>
</evidence>
<keyword evidence="2" id="KW-0677">Repeat</keyword>
<keyword evidence="1" id="KW-1277">Toxin-antitoxin system</keyword>
<comment type="caution">
    <text evidence="4">The sequence shown here is derived from an EMBL/GenBank/DDBJ whole genome shotgun (WGS) entry which is preliminary data.</text>
</comment>
<organism evidence="4 5">
    <name type="scientific">Actinokineospora globicatena</name>
    <dbReference type="NCBI Taxonomy" id="103729"/>
    <lineage>
        <taxon>Bacteria</taxon>
        <taxon>Bacillati</taxon>
        <taxon>Actinomycetota</taxon>
        <taxon>Actinomycetes</taxon>
        <taxon>Pseudonocardiales</taxon>
        <taxon>Pseudonocardiaceae</taxon>
        <taxon>Actinokineospora</taxon>
    </lineage>
</organism>
<dbReference type="EMBL" id="BSSD01000006">
    <property type="protein sequence ID" value="GLW93482.1"/>
    <property type="molecule type" value="Genomic_DNA"/>
</dbReference>